<keyword evidence="1" id="KW-0472">Membrane</keyword>
<keyword evidence="2" id="KW-1185">Reference proteome</keyword>
<dbReference type="Proteomes" id="UP000887574">
    <property type="component" value="Unplaced"/>
</dbReference>
<evidence type="ECO:0000313" key="3">
    <source>
        <dbReference type="WBParaSite" id="jg11739"/>
    </source>
</evidence>
<sequence>MDGALQALQLNQALLVRRNRLMINRIFTTASTCSRSKLQLVLETKGNEGGSLVEKSSFSSTKQSLFLSFLVLVNWNLFLAFCFLSTISASLSGSAQMPRRSYLPSDQPLFRNLRGQGIKLDLMSDEGQADFCLKKMIVEENYWQEYWK</sequence>
<feature type="transmembrane region" description="Helical" evidence="1">
    <location>
        <begin position="65"/>
        <end position="91"/>
    </location>
</feature>
<evidence type="ECO:0000256" key="1">
    <source>
        <dbReference type="SAM" id="Phobius"/>
    </source>
</evidence>
<dbReference type="AlphaFoldDB" id="A0A915CSF3"/>
<keyword evidence="1" id="KW-0812">Transmembrane</keyword>
<name>A0A915CSF3_9BILA</name>
<dbReference type="WBParaSite" id="jg11739">
    <property type="protein sequence ID" value="jg11739"/>
    <property type="gene ID" value="jg11739"/>
</dbReference>
<keyword evidence="1" id="KW-1133">Transmembrane helix</keyword>
<evidence type="ECO:0000313" key="2">
    <source>
        <dbReference type="Proteomes" id="UP000887574"/>
    </source>
</evidence>
<organism evidence="2 3">
    <name type="scientific">Ditylenchus dipsaci</name>
    <dbReference type="NCBI Taxonomy" id="166011"/>
    <lineage>
        <taxon>Eukaryota</taxon>
        <taxon>Metazoa</taxon>
        <taxon>Ecdysozoa</taxon>
        <taxon>Nematoda</taxon>
        <taxon>Chromadorea</taxon>
        <taxon>Rhabditida</taxon>
        <taxon>Tylenchina</taxon>
        <taxon>Tylenchomorpha</taxon>
        <taxon>Sphaerularioidea</taxon>
        <taxon>Anguinidae</taxon>
        <taxon>Anguininae</taxon>
        <taxon>Ditylenchus</taxon>
    </lineage>
</organism>
<reference evidence="3" key="1">
    <citation type="submission" date="2022-11" db="UniProtKB">
        <authorList>
            <consortium name="WormBaseParasite"/>
        </authorList>
    </citation>
    <scope>IDENTIFICATION</scope>
</reference>
<accession>A0A915CSF3</accession>
<protein>
    <submittedName>
        <fullName evidence="3">Uncharacterized protein</fullName>
    </submittedName>
</protein>
<proteinExistence type="predicted"/>